<evidence type="ECO:0000256" key="2">
    <source>
        <dbReference type="ARBA" id="ARBA00023125"/>
    </source>
</evidence>
<keyword evidence="3" id="KW-0804">Transcription</keyword>
<keyword evidence="2 4" id="KW-0238">DNA-binding</keyword>
<evidence type="ECO:0000313" key="7">
    <source>
        <dbReference type="Proteomes" id="UP000509303"/>
    </source>
</evidence>
<proteinExistence type="predicted"/>
<dbReference type="InterPro" id="IPR001647">
    <property type="entry name" value="HTH_TetR"/>
</dbReference>
<sequence>MRADARRNREQILRAAREVFAAQGPDAPLDEIARRAGVGVATLYRRFPDRTDLIRGVAIDVLTALGEAALAARDAEVEPFEALRTFMHAALDLKLGSVMPALIGRLEADDVLDGVRQDAADPVQELVTQAQAAGTLRPDVRFGDLPLMLMRISRPLAGGQLAEDGDLAHRQLEIYLDGLRAPGTCDQRATLPGPAVDLGWFKRIRTRLIGHQPPSRPRA</sequence>
<dbReference type="Pfam" id="PF21597">
    <property type="entry name" value="TetR_C_43"/>
    <property type="match status" value="1"/>
</dbReference>
<organism evidence="6 7">
    <name type="scientific">Streptomyces buecherae</name>
    <dbReference type="NCBI Taxonomy" id="2763006"/>
    <lineage>
        <taxon>Bacteria</taxon>
        <taxon>Bacillati</taxon>
        <taxon>Actinomycetota</taxon>
        <taxon>Actinomycetes</taxon>
        <taxon>Kitasatosporales</taxon>
        <taxon>Streptomycetaceae</taxon>
        <taxon>Streptomyces</taxon>
    </lineage>
</organism>
<dbReference type="PROSITE" id="PS50977">
    <property type="entry name" value="HTH_TETR_2"/>
    <property type="match status" value="1"/>
</dbReference>
<dbReference type="InterPro" id="IPR009057">
    <property type="entry name" value="Homeodomain-like_sf"/>
</dbReference>
<feature type="domain" description="HTH tetR-type" evidence="5">
    <location>
        <begin position="6"/>
        <end position="65"/>
    </location>
</feature>
<keyword evidence="1" id="KW-0805">Transcription regulation</keyword>
<dbReference type="SUPFAM" id="SSF48498">
    <property type="entry name" value="Tetracyclin repressor-like, C-terminal domain"/>
    <property type="match status" value="1"/>
</dbReference>
<evidence type="ECO:0000256" key="4">
    <source>
        <dbReference type="PROSITE-ProRule" id="PRU00335"/>
    </source>
</evidence>
<dbReference type="InterPro" id="IPR050109">
    <property type="entry name" value="HTH-type_TetR-like_transc_reg"/>
</dbReference>
<dbReference type="PANTHER" id="PTHR30055:SF234">
    <property type="entry name" value="HTH-TYPE TRANSCRIPTIONAL REGULATOR BETI"/>
    <property type="match status" value="1"/>
</dbReference>
<dbReference type="Gene3D" id="1.10.357.10">
    <property type="entry name" value="Tetracycline Repressor, domain 2"/>
    <property type="match status" value="1"/>
</dbReference>
<evidence type="ECO:0000259" key="5">
    <source>
        <dbReference type="PROSITE" id="PS50977"/>
    </source>
</evidence>
<feature type="DNA-binding region" description="H-T-H motif" evidence="4">
    <location>
        <begin position="28"/>
        <end position="47"/>
    </location>
</feature>
<name>A0A7H8NJP7_9ACTN</name>
<dbReference type="PRINTS" id="PR00455">
    <property type="entry name" value="HTHTETR"/>
</dbReference>
<keyword evidence="7" id="KW-1185">Reference proteome</keyword>
<evidence type="ECO:0000313" key="6">
    <source>
        <dbReference type="EMBL" id="QKW54807.1"/>
    </source>
</evidence>
<dbReference type="EMBL" id="CP054929">
    <property type="protein sequence ID" value="QKW54807.1"/>
    <property type="molecule type" value="Genomic_DNA"/>
</dbReference>
<dbReference type="InterPro" id="IPR049445">
    <property type="entry name" value="TetR_SbtR-like_C"/>
</dbReference>
<dbReference type="AlphaFoldDB" id="A0A7H8NJP7"/>
<gene>
    <name evidence="6" type="ORF">HUT08_27035</name>
</gene>
<dbReference type="Proteomes" id="UP000509303">
    <property type="component" value="Chromosome"/>
</dbReference>
<protein>
    <submittedName>
        <fullName evidence="6">TetR/AcrR family transcriptional regulator</fullName>
    </submittedName>
</protein>
<evidence type="ECO:0000256" key="1">
    <source>
        <dbReference type="ARBA" id="ARBA00023015"/>
    </source>
</evidence>
<dbReference type="PANTHER" id="PTHR30055">
    <property type="entry name" value="HTH-TYPE TRANSCRIPTIONAL REGULATOR RUTR"/>
    <property type="match status" value="1"/>
</dbReference>
<dbReference type="Pfam" id="PF00440">
    <property type="entry name" value="TetR_N"/>
    <property type="match status" value="1"/>
</dbReference>
<dbReference type="SUPFAM" id="SSF46689">
    <property type="entry name" value="Homeodomain-like"/>
    <property type="match status" value="1"/>
</dbReference>
<dbReference type="GO" id="GO:0000976">
    <property type="term" value="F:transcription cis-regulatory region binding"/>
    <property type="evidence" value="ECO:0007669"/>
    <property type="project" value="TreeGrafter"/>
</dbReference>
<dbReference type="GO" id="GO:0003700">
    <property type="term" value="F:DNA-binding transcription factor activity"/>
    <property type="evidence" value="ECO:0007669"/>
    <property type="project" value="TreeGrafter"/>
</dbReference>
<accession>A0A7H8NJP7</accession>
<reference evidence="6 7" key="1">
    <citation type="submission" date="2020-06" db="EMBL/GenBank/DDBJ databases">
        <title>Genome mining for natural products.</title>
        <authorList>
            <person name="Zhang B."/>
            <person name="Shi J."/>
            <person name="Ge H."/>
        </authorList>
    </citation>
    <scope>NUCLEOTIDE SEQUENCE [LARGE SCALE GENOMIC DNA]</scope>
    <source>
        <strain evidence="6 7">NA00687</strain>
    </source>
</reference>
<evidence type="ECO:0000256" key="3">
    <source>
        <dbReference type="ARBA" id="ARBA00023163"/>
    </source>
</evidence>
<dbReference type="InterPro" id="IPR036271">
    <property type="entry name" value="Tet_transcr_reg_TetR-rel_C_sf"/>
</dbReference>